<name>A0A1F6UIM1_9PROT</name>
<dbReference type="EMBL" id="MFSV01000149">
    <property type="protein sequence ID" value="OGI57168.1"/>
    <property type="molecule type" value="Genomic_DNA"/>
</dbReference>
<dbReference type="Proteomes" id="UP000177950">
    <property type="component" value="Unassembled WGS sequence"/>
</dbReference>
<reference evidence="1 2" key="1">
    <citation type="journal article" date="2016" name="Nat. Commun.">
        <title>Thousands of microbial genomes shed light on interconnected biogeochemical processes in an aquifer system.</title>
        <authorList>
            <person name="Anantharaman K."/>
            <person name="Brown C.T."/>
            <person name="Hug L.A."/>
            <person name="Sharon I."/>
            <person name="Castelle C.J."/>
            <person name="Probst A.J."/>
            <person name="Thomas B.C."/>
            <person name="Singh A."/>
            <person name="Wilkins M.J."/>
            <person name="Karaoz U."/>
            <person name="Brodie E.L."/>
            <person name="Williams K.H."/>
            <person name="Hubbard S.S."/>
            <person name="Banfield J.F."/>
        </authorList>
    </citation>
    <scope>NUCLEOTIDE SEQUENCE [LARGE SCALE GENOMIC DNA]</scope>
</reference>
<evidence type="ECO:0000313" key="2">
    <source>
        <dbReference type="Proteomes" id="UP000177950"/>
    </source>
</evidence>
<dbReference type="NCBIfam" id="TIGR01549">
    <property type="entry name" value="HAD-SF-IA-v1"/>
    <property type="match status" value="1"/>
</dbReference>
<dbReference type="Pfam" id="PF13419">
    <property type="entry name" value="HAD_2"/>
    <property type="match status" value="1"/>
</dbReference>
<dbReference type="SFLD" id="SFLDG01135">
    <property type="entry name" value="C1.5.6:_HAD__Beta-PGM__Phospha"/>
    <property type="match status" value="1"/>
</dbReference>
<organism evidence="1 2">
    <name type="scientific">Candidatus Muproteobacteria bacterium RBG_19FT_COMBO_61_10</name>
    <dbReference type="NCBI Taxonomy" id="1817761"/>
    <lineage>
        <taxon>Bacteria</taxon>
        <taxon>Pseudomonadati</taxon>
        <taxon>Pseudomonadota</taxon>
        <taxon>Candidatus Muproteobacteria</taxon>
    </lineage>
</organism>
<accession>A0A1F6UIM1</accession>
<dbReference type="GO" id="GO:0005829">
    <property type="term" value="C:cytosol"/>
    <property type="evidence" value="ECO:0007669"/>
    <property type="project" value="TreeGrafter"/>
</dbReference>
<protein>
    <submittedName>
        <fullName evidence="1">HAD family hydrolase</fullName>
    </submittedName>
</protein>
<dbReference type="SFLD" id="SFLDS00003">
    <property type="entry name" value="Haloacid_Dehalogenase"/>
    <property type="match status" value="1"/>
</dbReference>
<dbReference type="InterPro" id="IPR041492">
    <property type="entry name" value="HAD_2"/>
</dbReference>
<dbReference type="AlphaFoldDB" id="A0A1F6UIM1"/>
<dbReference type="PANTHER" id="PTHR43434:SF24">
    <property type="entry name" value="HYDROLASE-RELATED"/>
    <property type="match status" value="1"/>
</dbReference>
<dbReference type="Gene3D" id="1.10.150.240">
    <property type="entry name" value="Putative phosphatase, domain 2"/>
    <property type="match status" value="1"/>
</dbReference>
<dbReference type="InterPro" id="IPR023214">
    <property type="entry name" value="HAD_sf"/>
</dbReference>
<dbReference type="SUPFAM" id="SSF56784">
    <property type="entry name" value="HAD-like"/>
    <property type="match status" value="1"/>
</dbReference>
<dbReference type="PANTHER" id="PTHR43434">
    <property type="entry name" value="PHOSPHOGLYCOLATE PHOSPHATASE"/>
    <property type="match status" value="1"/>
</dbReference>
<dbReference type="InterPro" id="IPR023198">
    <property type="entry name" value="PGP-like_dom2"/>
</dbReference>
<dbReference type="GO" id="GO:0008967">
    <property type="term" value="F:phosphoglycolate phosphatase activity"/>
    <property type="evidence" value="ECO:0007669"/>
    <property type="project" value="TreeGrafter"/>
</dbReference>
<proteinExistence type="predicted"/>
<dbReference type="SFLD" id="SFLDG01129">
    <property type="entry name" value="C1.5:_HAD__Beta-PGM__Phosphata"/>
    <property type="match status" value="1"/>
</dbReference>
<dbReference type="InterPro" id="IPR036412">
    <property type="entry name" value="HAD-like_sf"/>
</dbReference>
<sequence length="216" mass="23658">MNKKYDLIIFDWDGTLMDSVDKIVRCMRAAAADVGVADPGIAASRHIIGLGLTEAMQALFPTLNAGQHARLTQAYREHFLHKDQTHMPLFPGVDDGLRLLGRQDYLLAVATGKARRGLDRVLEETAMGSLFSATRCADEAYSKPHPRMLEDILDATGVAPQRALMVGDTTYDMQMAQNAGVAGLAVSYGVHTRDDLLRHGALACLDTFDEVCAWIR</sequence>
<comment type="caution">
    <text evidence="1">The sequence shown here is derived from an EMBL/GenBank/DDBJ whole genome shotgun (WGS) entry which is preliminary data.</text>
</comment>
<dbReference type="InterPro" id="IPR050155">
    <property type="entry name" value="HAD-like_hydrolase_sf"/>
</dbReference>
<dbReference type="GO" id="GO:0006281">
    <property type="term" value="P:DNA repair"/>
    <property type="evidence" value="ECO:0007669"/>
    <property type="project" value="TreeGrafter"/>
</dbReference>
<evidence type="ECO:0000313" key="1">
    <source>
        <dbReference type="EMBL" id="OGI57168.1"/>
    </source>
</evidence>
<keyword evidence="1" id="KW-0378">Hydrolase</keyword>
<dbReference type="InterPro" id="IPR006439">
    <property type="entry name" value="HAD-SF_hydro_IA"/>
</dbReference>
<dbReference type="Gene3D" id="3.40.50.1000">
    <property type="entry name" value="HAD superfamily/HAD-like"/>
    <property type="match status" value="1"/>
</dbReference>
<gene>
    <name evidence="1" type="ORF">A2V58_08775</name>
</gene>